<dbReference type="EMBL" id="VOIH02000006">
    <property type="protein sequence ID" value="KAF3443548.1"/>
    <property type="molecule type" value="Genomic_DNA"/>
</dbReference>
<sequence length="516" mass="58320">MAVYRKRVSSITTPKFVLDGLDGDFVFCSLSKHPRNTRKLGQTWEAKLQRKEMWLQVHGWSTGRLKCIPTSSIWNLVAGVVGDFHCLDKRVSCGGRALGTEWSACRQHVRFGFVGGNFTVSSSPHPRLARCRREKSIEDSALSFWKAFGDFGPFFSASSAEHWHRLELLNSRMSASGFCLHSTQCLSLFLKAANLYHDFVEVIPWAPVEPWRMSSGHALEYLSWRAALFATVVARGLECLSLMRWRFIATATLKSFGWIVIVPLGVGFGLLIWSRLFRALSSPFFSSPSPEIVNLSVHLPSSFHVSLLGKRAHEGRLVRSIIIYTDHRAWVYGTSIKGRGIPSGLARVVAYVLLWEGLAWFFCFDGDYLREMIFWSKAFIARWCAGEEFGLFPSVECISTLSARFKVKEVKEDGHVYVLSFSDNYRPGAVLLRYGMSRLKIEGMSVLIESGVECDFVHVHWSLGSYLIPRRVRFCFRLLDWLYDPNSRGGGSDGVGWRNGEYSKKGSSESQGDILN</sequence>
<keyword evidence="1" id="KW-0472">Membrane</keyword>
<gene>
    <name evidence="2" type="ORF">FNV43_RR13234</name>
</gene>
<dbReference type="Proteomes" id="UP000796880">
    <property type="component" value="Unassembled WGS sequence"/>
</dbReference>
<accession>A0A8K0H0V2</accession>
<protein>
    <submittedName>
        <fullName evidence="2">Uncharacterized protein</fullName>
    </submittedName>
</protein>
<evidence type="ECO:0000313" key="2">
    <source>
        <dbReference type="EMBL" id="KAF3443548.1"/>
    </source>
</evidence>
<reference evidence="2" key="1">
    <citation type="submission" date="2020-03" db="EMBL/GenBank/DDBJ databases">
        <title>A high-quality chromosome-level genome assembly of a woody plant with both climbing and erect habits, Rhamnella rubrinervis.</title>
        <authorList>
            <person name="Lu Z."/>
            <person name="Yang Y."/>
            <person name="Zhu X."/>
            <person name="Sun Y."/>
        </authorList>
    </citation>
    <scope>NUCLEOTIDE SEQUENCE</scope>
    <source>
        <strain evidence="2">BYM</strain>
        <tissue evidence="2">Leaf</tissue>
    </source>
</reference>
<evidence type="ECO:0000256" key="1">
    <source>
        <dbReference type="SAM" id="Phobius"/>
    </source>
</evidence>
<keyword evidence="1" id="KW-1133">Transmembrane helix</keyword>
<proteinExistence type="predicted"/>
<feature type="transmembrane region" description="Helical" evidence="1">
    <location>
        <begin position="255"/>
        <end position="273"/>
    </location>
</feature>
<organism evidence="2 3">
    <name type="scientific">Rhamnella rubrinervis</name>
    <dbReference type="NCBI Taxonomy" id="2594499"/>
    <lineage>
        <taxon>Eukaryota</taxon>
        <taxon>Viridiplantae</taxon>
        <taxon>Streptophyta</taxon>
        <taxon>Embryophyta</taxon>
        <taxon>Tracheophyta</taxon>
        <taxon>Spermatophyta</taxon>
        <taxon>Magnoliopsida</taxon>
        <taxon>eudicotyledons</taxon>
        <taxon>Gunneridae</taxon>
        <taxon>Pentapetalae</taxon>
        <taxon>rosids</taxon>
        <taxon>fabids</taxon>
        <taxon>Rosales</taxon>
        <taxon>Rhamnaceae</taxon>
        <taxon>rhamnoid group</taxon>
        <taxon>Rhamneae</taxon>
        <taxon>Rhamnella</taxon>
    </lineage>
</organism>
<keyword evidence="1" id="KW-0812">Transmembrane</keyword>
<dbReference type="AlphaFoldDB" id="A0A8K0H0V2"/>
<evidence type="ECO:0000313" key="3">
    <source>
        <dbReference type="Proteomes" id="UP000796880"/>
    </source>
</evidence>
<comment type="caution">
    <text evidence="2">The sequence shown here is derived from an EMBL/GenBank/DDBJ whole genome shotgun (WGS) entry which is preliminary data.</text>
</comment>
<keyword evidence="3" id="KW-1185">Reference proteome</keyword>
<name>A0A8K0H0V2_9ROSA</name>